<keyword evidence="3" id="KW-1185">Reference proteome</keyword>
<dbReference type="Gramene" id="PUZ74325">
    <property type="protein sequence ID" value="PUZ74325"/>
    <property type="gene ID" value="GQ55_1G055700"/>
</dbReference>
<evidence type="ECO:0000313" key="2">
    <source>
        <dbReference type="EMBL" id="PUZ74325.1"/>
    </source>
</evidence>
<gene>
    <name evidence="2" type="ORF">GQ55_1G055700</name>
</gene>
<proteinExistence type="predicted"/>
<sequence length="148" mass="15615">MSNPTHEFQKKKATTSGASPARRAECRTAATSGRAGARGESYRAPAPATQRRRRAELVAVAGGGGGGGVARWGWGWGGGGGRRRRAAEETKRIGRLSRSLSGFPRCFPAGLPFPSRFTLPKPSPAPLLLFARRAFNPRARARAAAGFG</sequence>
<dbReference type="EMBL" id="CM009749">
    <property type="protein sequence ID" value="PUZ74325.1"/>
    <property type="molecule type" value="Genomic_DNA"/>
</dbReference>
<name>A0A2T7F2M1_9POAL</name>
<feature type="compositionally biased region" description="Low complexity" evidence="1">
    <location>
        <begin position="27"/>
        <end position="49"/>
    </location>
</feature>
<reference evidence="2 3" key="1">
    <citation type="submission" date="2018-04" db="EMBL/GenBank/DDBJ databases">
        <title>WGS assembly of Panicum hallii var. hallii HAL2.</title>
        <authorList>
            <person name="Lovell J."/>
            <person name="Jenkins J."/>
            <person name="Lowry D."/>
            <person name="Mamidi S."/>
            <person name="Sreedasyam A."/>
            <person name="Weng X."/>
            <person name="Barry K."/>
            <person name="Bonette J."/>
            <person name="Campitelli B."/>
            <person name="Daum C."/>
            <person name="Gordon S."/>
            <person name="Gould B."/>
            <person name="Lipzen A."/>
            <person name="MacQueen A."/>
            <person name="Palacio-Mejia J."/>
            <person name="Plott C."/>
            <person name="Shakirov E."/>
            <person name="Shu S."/>
            <person name="Yoshinaga Y."/>
            <person name="Zane M."/>
            <person name="Rokhsar D."/>
            <person name="Grimwood J."/>
            <person name="Schmutz J."/>
            <person name="Juenger T."/>
        </authorList>
    </citation>
    <scope>NUCLEOTIDE SEQUENCE [LARGE SCALE GENOMIC DNA]</scope>
    <source>
        <strain evidence="3">cv. HAL2</strain>
    </source>
</reference>
<evidence type="ECO:0000313" key="3">
    <source>
        <dbReference type="Proteomes" id="UP000244336"/>
    </source>
</evidence>
<dbReference type="Proteomes" id="UP000244336">
    <property type="component" value="Chromosome 1"/>
</dbReference>
<accession>A0A2T7F2M1</accession>
<dbReference type="AlphaFoldDB" id="A0A2T7F2M1"/>
<feature type="region of interest" description="Disordered" evidence="1">
    <location>
        <begin position="1"/>
        <end position="52"/>
    </location>
</feature>
<feature type="compositionally biased region" description="Gly residues" evidence="1">
    <location>
        <begin position="71"/>
        <end position="80"/>
    </location>
</feature>
<organism evidence="2 3">
    <name type="scientific">Panicum hallii var. hallii</name>
    <dbReference type="NCBI Taxonomy" id="1504633"/>
    <lineage>
        <taxon>Eukaryota</taxon>
        <taxon>Viridiplantae</taxon>
        <taxon>Streptophyta</taxon>
        <taxon>Embryophyta</taxon>
        <taxon>Tracheophyta</taxon>
        <taxon>Spermatophyta</taxon>
        <taxon>Magnoliopsida</taxon>
        <taxon>Liliopsida</taxon>
        <taxon>Poales</taxon>
        <taxon>Poaceae</taxon>
        <taxon>PACMAD clade</taxon>
        <taxon>Panicoideae</taxon>
        <taxon>Panicodae</taxon>
        <taxon>Paniceae</taxon>
        <taxon>Panicinae</taxon>
        <taxon>Panicum</taxon>
        <taxon>Panicum sect. Panicum</taxon>
    </lineage>
</organism>
<protein>
    <submittedName>
        <fullName evidence="2">Uncharacterized protein</fullName>
    </submittedName>
</protein>
<feature type="region of interest" description="Disordered" evidence="1">
    <location>
        <begin position="71"/>
        <end position="90"/>
    </location>
</feature>
<evidence type="ECO:0000256" key="1">
    <source>
        <dbReference type="SAM" id="MobiDB-lite"/>
    </source>
</evidence>